<comment type="subcellular location">
    <subcellularLocation>
        <location evidence="9">Virion</location>
    </subcellularLocation>
    <subcellularLocation>
        <location evidence="9">Host cytoplasm</location>
    </subcellularLocation>
</comment>
<feature type="region of interest" description="Disordered" evidence="10">
    <location>
        <begin position="704"/>
        <end position="728"/>
    </location>
</feature>
<keyword evidence="4 9" id="KW-0946">Virion</keyword>
<comment type="subunit">
    <text evidence="9">Homomultimerizes to form the nucleocapsid. Binds to viral genomic RNA.</text>
</comment>
<evidence type="ECO:0000256" key="9">
    <source>
        <dbReference type="RuleBase" id="RU369108"/>
    </source>
</evidence>
<sequence>MASNSGTFVQRQQELATRIRQRPLTARGATTAVERIWSDTKCLALVTGKFFPAPTADQTLLALKEFAAWLFYPQVPVKNLADLVIRVALLAETPDGEMFLEEHMANPEIANLTLDWGSQVNLDQLAAAQTMSVVTDHRGANIQSLCMAAPHPLLILPAGWYAAVTRLDTGPRSFRKVICFLALFLTRAAVKSKQSIMAYWRNSMVNTVESLFKPGVFWVLPHLPELAVDLLIARLQKNNVTVHHLHAACICTQVKAFQATPSRKDIISVLQASCLLAISNNGLALVALYYDAVDNVPCDANELLVKMITEKTMHSVSLMFEFLSEVADPIDTRCYSWPYCRYLDDTIWADLAIAKNKHLGAILAAIRFAANPEANRDVWQMAGLANLTQAVKETAIELACGITEGKEGPFGEMSEELKDVRKLGARRARRLLGLLFPKRRRASGDDDGAQDGWSDSSDDDDHGPPPGLTFRPVADHRPTRPTTETAPLIDLLSGAPAPFSATQASYLRQSQESAQALADTVGTALVQSAPAAATPIVPSVDRASSAPTAIRHPLDPLNRILATRVLAPEDTTGPDPDQTTPMQTWTPAAHTAERFTLGPGGASVTLTQSTPALPRTAFEVVSRYGRGRGRGTKPQDRPTPFPAARPPISEEQTSDIETDAPHSGLSHSVIRDTSSPPPAPGGEAPAADAEDAFLRSASFLAAAAEAALSASPGRAESSTTLPSDPEPQ</sequence>
<keyword evidence="2 9" id="KW-1139">Helical capsid protein</keyword>
<dbReference type="EMBL" id="ON746523">
    <property type="protein sequence ID" value="UYL95569.1"/>
    <property type="molecule type" value="Viral_cRNA"/>
</dbReference>
<evidence type="ECO:0000256" key="3">
    <source>
        <dbReference type="ARBA" id="ARBA00022561"/>
    </source>
</evidence>
<evidence type="ECO:0000256" key="2">
    <source>
        <dbReference type="ARBA" id="ARBA00022497"/>
    </source>
</evidence>
<comment type="similarity">
    <text evidence="9">Belongs to the nucleorhabdovirus nucleocapsid protein family.</text>
</comment>
<keyword evidence="6 9" id="KW-0543">Viral nucleoprotein</keyword>
<evidence type="ECO:0000256" key="5">
    <source>
        <dbReference type="ARBA" id="ARBA00022884"/>
    </source>
</evidence>
<proteinExistence type="inferred from homology"/>
<keyword evidence="9" id="KW-1035">Host cytoplasm</keyword>
<keyword evidence="5 9" id="KW-0694">RNA-binding</keyword>
<dbReference type="GO" id="GO:0030430">
    <property type="term" value="C:host cell cytoplasm"/>
    <property type="evidence" value="ECO:0007669"/>
    <property type="project" value="UniProtKB-SubCell"/>
</dbReference>
<feature type="region of interest" description="Disordered" evidence="10">
    <location>
        <begin position="442"/>
        <end position="491"/>
    </location>
</feature>
<reference evidence="11" key="1">
    <citation type="submission" date="2022-05" db="EMBL/GenBank/DDBJ databases">
        <authorList>
            <person name="Cao W."/>
            <person name="Jia N."/>
            <person name="Lam T.T.-Y."/>
            <person name="Ni X."/>
            <person name="Liu J."/>
        </authorList>
    </citation>
    <scope>NUCLEOTIDE SEQUENCE</scope>
    <source>
        <strain evidence="11">TIGMIC 1</strain>
    </source>
</reference>
<evidence type="ECO:0000256" key="8">
    <source>
        <dbReference type="ARBA" id="ARBA00033344"/>
    </source>
</evidence>
<evidence type="ECO:0000256" key="7">
    <source>
        <dbReference type="ARBA" id="ARBA00023274"/>
    </source>
</evidence>
<dbReference type="GO" id="GO:0003723">
    <property type="term" value="F:RNA binding"/>
    <property type="evidence" value="ECO:0007669"/>
    <property type="project" value="UniProtKB-UniRule"/>
</dbReference>
<protein>
    <recommendedName>
        <fullName evidence="1 9">Nucleoprotein</fullName>
        <shortName evidence="9">NP</shortName>
        <shortName evidence="9">Protein N</shortName>
    </recommendedName>
    <alternativeName>
        <fullName evidence="8 9">Nucleocapsid protein</fullName>
    </alternativeName>
</protein>
<feature type="region of interest" description="Disordered" evidence="10">
    <location>
        <begin position="622"/>
        <end position="690"/>
    </location>
</feature>
<name>A0A9E8A9M6_9RHAB</name>
<dbReference type="Pfam" id="PF03216">
    <property type="entry name" value="Rhabdo_ncap_2"/>
    <property type="match status" value="1"/>
</dbReference>
<comment type="function">
    <text evidence="9">Encapsidates the genome, protecting it from nucleases. The encapsidated genomic RNA is termed the nucleocapsid (NC) and serves as template for viral transcription and replication.</text>
</comment>
<keyword evidence="3 9" id="KW-0167">Capsid protein</keyword>
<dbReference type="GO" id="GO:0019029">
    <property type="term" value="C:helical viral capsid"/>
    <property type="evidence" value="ECO:0007669"/>
    <property type="project" value="UniProtKB-UniRule"/>
</dbReference>
<evidence type="ECO:0000256" key="1">
    <source>
        <dbReference type="ARBA" id="ARBA00014389"/>
    </source>
</evidence>
<evidence type="ECO:0000313" key="11">
    <source>
        <dbReference type="EMBL" id="UYL95569.1"/>
    </source>
</evidence>
<dbReference type="InterPro" id="IPR004902">
    <property type="entry name" value="Rhabdo_ncap_2"/>
</dbReference>
<evidence type="ECO:0000256" key="10">
    <source>
        <dbReference type="SAM" id="MobiDB-lite"/>
    </source>
</evidence>
<evidence type="ECO:0000256" key="6">
    <source>
        <dbReference type="ARBA" id="ARBA00023086"/>
    </source>
</evidence>
<accession>A0A9E8A9M6</accession>
<evidence type="ECO:0000256" key="4">
    <source>
        <dbReference type="ARBA" id="ARBA00022844"/>
    </source>
</evidence>
<organism evidence="11">
    <name type="scientific">Tongren Rhabd tick virus 1</name>
    <dbReference type="NCBI Taxonomy" id="2972325"/>
    <lineage>
        <taxon>Viruses</taxon>
        <taxon>Riboviria</taxon>
        <taxon>Orthornavirae</taxon>
        <taxon>Negarnaviricota</taxon>
        <taxon>Haploviricotina</taxon>
        <taxon>Monjiviricetes</taxon>
        <taxon>Mononegavirales</taxon>
        <taxon>Rhabdoviridae</taxon>
        <taxon>Deltarhabdovirinae</taxon>
        <taxon>Betaricinrhavirus</taxon>
        <taxon>Betaricinrhavirus tongren</taxon>
    </lineage>
</organism>
<keyword evidence="7 9" id="KW-0687">Ribonucleoprotein</keyword>
<dbReference type="GO" id="GO:1990904">
    <property type="term" value="C:ribonucleoprotein complex"/>
    <property type="evidence" value="ECO:0007669"/>
    <property type="project" value="UniProtKB-UniRule"/>
</dbReference>
<dbReference type="GO" id="GO:0019013">
    <property type="term" value="C:viral nucleocapsid"/>
    <property type="evidence" value="ECO:0007669"/>
    <property type="project" value="UniProtKB-UniRule"/>
</dbReference>